<evidence type="ECO:0000313" key="2">
    <source>
        <dbReference type="Proteomes" id="UP000288547"/>
    </source>
</evidence>
<dbReference type="Proteomes" id="UP000288547">
    <property type="component" value="Unassembled WGS sequence"/>
</dbReference>
<dbReference type="InterPro" id="IPR021487">
    <property type="entry name" value="DUF3140"/>
</dbReference>
<dbReference type="OrthoDB" id="513524at2"/>
<organism evidence="1 2">
    <name type="scientific">Labedella phragmitis</name>
    <dbReference type="NCBI Taxonomy" id="2498849"/>
    <lineage>
        <taxon>Bacteria</taxon>
        <taxon>Bacillati</taxon>
        <taxon>Actinomycetota</taxon>
        <taxon>Actinomycetes</taxon>
        <taxon>Micrococcales</taxon>
        <taxon>Microbacteriaceae</taxon>
        <taxon>Labedella</taxon>
    </lineage>
</organism>
<evidence type="ECO:0000313" key="1">
    <source>
        <dbReference type="EMBL" id="RWZ51451.1"/>
    </source>
</evidence>
<protein>
    <submittedName>
        <fullName evidence="1">DUF3140 domain-containing protein</fullName>
    </submittedName>
</protein>
<dbReference type="AlphaFoldDB" id="A0A444PUB7"/>
<dbReference type="Pfam" id="PF11338">
    <property type="entry name" value="DUF3140"/>
    <property type="match status" value="1"/>
</dbReference>
<comment type="caution">
    <text evidence="1">The sequence shown here is derived from an EMBL/GenBank/DDBJ whole genome shotgun (WGS) entry which is preliminary data.</text>
</comment>
<reference evidence="1 2" key="1">
    <citation type="submission" date="2018-12" db="EMBL/GenBank/DDBJ databases">
        <authorList>
            <person name="Li F."/>
        </authorList>
    </citation>
    <scope>NUCLEOTIDE SEQUENCE [LARGE SCALE GENOMIC DNA]</scope>
    <source>
        <strain evidence="1 2">11W25H-1</strain>
    </source>
</reference>
<proteinExistence type="predicted"/>
<gene>
    <name evidence="1" type="ORF">ELQ90_04865</name>
</gene>
<name>A0A444PUB7_9MICO</name>
<dbReference type="PANTHER" id="PTHR40630">
    <property type="entry name" value="POSSIBLE DNA-BINDING PROTEIN"/>
    <property type="match status" value="1"/>
</dbReference>
<sequence>MAHSEIDDALWDDFHAVVNMTSRELRDWLETDAAGTETETLPDQAGDERSQYVLGILAKRRTDLTDDDIEVMRSVVAEVRAERGDALDPEAGDDEWRRRLMSIGHDPLKPST</sequence>
<accession>A0A444PUB7</accession>
<keyword evidence="2" id="KW-1185">Reference proteome</keyword>
<dbReference type="EMBL" id="RZNB01000002">
    <property type="protein sequence ID" value="RWZ51451.1"/>
    <property type="molecule type" value="Genomic_DNA"/>
</dbReference>
<dbReference type="RefSeq" id="WP_128494167.1">
    <property type="nucleotide sequence ID" value="NZ_RZNB01000002.1"/>
</dbReference>
<dbReference type="PANTHER" id="PTHR40630:SF1">
    <property type="entry name" value="DNA-BINDING PROTEIN"/>
    <property type="match status" value="1"/>
</dbReference>